<evidence type="ECO:0000313" key="2">
    <source>
        <dbReference type="EMBL" id="KAF2253290.1"/>
    </source>
</evidence>
<feature type="region of interest" description="Disordered" evidence="1">
    <location>
        <begin position="230"/>
        <end position="262"/>
    </location>
</feature>
<keyword evidence="3" id="KW-1185">Reference proteome</keyword>
<feature type="compositionally biased region" description="Low complexity" evidence="1">
    <location>
        <begin position="230"/>
        <end position="257"/>
    </location>
</feature>
<dbReference type="OrthoDB" id="3641178at2759"/>
<organism evidence="2 3">
    <name type="scientific">Trematosphaeria pertusa</name>
    <dbReference type="NCBI Taxonomy" id="390896"/>
    <lineage>
        <taxon>Eukaryota</taxon>
        <taxon>Fungi</taxon>
        <taxon>Dikarya</taxon>
        <taxon>Ascomycota</taxon>
        <taxon>Pezizomycotina</taxon>
        <taxon>Dothideomycetes</taxon>
        <taxon>Pleosporomycetidae</taxon>
        <taxon>Pleosporales</taxon>
        <taxon>Massarineae</taxon>
        <taxon>Trematosphaeriaceae</taxon>
        <taxon>Trematosphaeria</taxon>
    </lineage>
</organism>
<evidence type="ECO:0000256" key="1">
    <source>
        <dbReference type="SAM" id="MobiDB-lite"/>
    </source>
</evidence>
<accession>A0A6A6IUL1</accession>
<dbReference type="AlphaFoldDB" id="A0A6A6IUL1"/>
<evidence type="ECO:0000313" key="3">
    <source>
        <dbReference type="Proteomes" id="UP000800094"/>
    </source>
</evidence>
<feature type="compositionally biased region" description="Basic and acidic residues" evidence="1">
    <location>
        <begin position="111"/>
        <end position="121"/>
    </location>
</feature>
<dbReference type="GeneID" id="54574071"/>
<name>A0A6A6IUL1_9PLEO</name>
<protein>
    <submittedName>
        <fullName evidence="2">Uncharacterized protein</fullName>
    </submittedName>
</protein>
<dbReference type="EMBL" id="ML987191">
    <property type="protein sequence ID" value="KAF2253290.1"/>
    <property type="molecule type" value="Genomic_DNA"/>
</dbReference>
<sequence>MIDEASYSAMKVQIPEIKRLFSTRHYVQCATHCKRLLLTRGTIHPVHLAYLHFYLAMSHDTMAREATIKHRSSELDLAEQHYLAAIAALTPPEPQKLDDIPECSPTSTTSEDEHSRVRRVSDAASLNSEQSVASSATSFADEEHDASDCEPTPKRSNYFKASPPSRHILDDFSMSPKVTKRRPPPIITSAPRSAHAQPKQQQLSADLSAFVSMVQMHLASVRELKETSTLPSTRFSFSRSRSSTMSSRPASRNSSNLDESEMSRLRWTRKSINFRPRFDPASVRQLCNEALSEL</sequence>
<gene>
    <name evidence="2" type="ORF">BU26DRAFT_219864</name>
</gene>
<reference evidence="2" key="1">
    <citation type="journal article" date="2020" name="Stud. Mycol.">
        <title>101 Dothideomycetes genomes: a test case for predicting lifestyles and emergence of pathogens.</title>
        <authorList>
            <person name="Haridas S."/>
            <person name="Albert R."/>
            <person name="Binder M."/>
            <person name="Bloem J."/>
            <person name="Labutti K."/>
            <person name="Salamov A."/>
            <person name="Andreopoulos B."/>
            <person name="Baker S."/>
            <person name="Barry K."/>
            <person name="Bills G."/>
            <person name="Bluhm B."/>
            <person name="Cannon C."/>
            <person name="Castanera R."/>
            <person name="Culley D."/>
            <person name="Daum C."/>
            <person name="Ezra D."/>
            <person name="Gonzalez J."/>
            <person name="Henrissat B."/>
            <person name="Kuo A."/>
            <person name="Liang C."/>
            <person name="Lipzen A."/>
            <person name="Lutzoni F."/>
            <person name="Magnuson J."/>
            <person name="Mondo S."/>
            <person name="Nolan M."/>
            <person name="Ohm R."/>
            <person name="Pangilinan J."/>
            <person name="Park H.-J."/>
            <person name="Ramirez L."/>
            <person name="Alfaro M."/>
            <person name="Sun H."/>
            <person name="Tritt A."/>
            <person name="Yoshinaga Y."/>
            <person name="Zwiers L.-H."/>
            <person name="Turgeon B."/>
            <person name="Goodwin S."/>
            <person name="Spatafora J."/>
            <person name="Crous P."/>
            <person name="Grigoriev I."/>
        </authorList>
    </citation>
    <scope>NUCLEOTIDE SEQUENCE</scope>
    <source>
        <strain evidence="2">CBS 122368</strain>
    </source>
</reference>
<feature type="region of interest" description="Disordered" evidence="1">
    <location>
        <begin position="93"/>
        <end position="201"/>
    </location>
</feature>
<feature type="compositionally biased region" description="Polar residues" evidence="1">
    <location>
        <begin position="124"/>
        <end position="138"/>
    </location>
</feature>
<dbReference type="Proteomes" id="UP000800094">
    <property type="component" value="Unassembled WGS sequence"/>
</dbReference>
<dbReference type="RefSeq" id="XP_033688294.1">
    <property type="nucleotide sequence ID" value="XM_033820741.1"/>
</dbReference>
<proteinExistence type="predicted"/>